<evidence type="ECO:0000313" key="2">
    <source>
        <dbReference type="Proteomes" id="UP001390339"/>
    </source>
</evidence>
<gene>
    <name evidence="1" type="ORF">PGQ11_002312</name>
</gene>
<accession>A0ABR2JHS4</accession>
<name>A0ABR2JHS4_9PEZI</name>
<dbReference type="Proteomes" id="UP001390339">
    <property type="component" value="Unassembled WGS sequence"/>
</dbReference>
<organism evidence="1 2">
    <name type="scientific">Apiospora arundinis</name>
    <dbReference type="NCBI Taxonomy" id="335852"/>
    <lineage>
        <taxon>Eukaryota</taxon>
        <taxon>Fungi</taxon>
        <taxon>Dikarya</taxon>
        <taxon>Ascomycota</taxon>
        <taxon>Pezizomycotina</taxon>
        <taxon>Sordariomycetes</taxon>
        <taxon>Xylariomycetidae</taxon>
        <taxon>Amphisphaeriales</taxon>
        <taxon>Apiosporaceae</taxon>
        <taxon>Apiospora</taxon>
    </lineage>
</organism>
<sequence>MKAKDPSIPVTKVLCSHPLGWVLITAPVLVAGNPMYWRDEKRHGPELALGSVDSGFRGSSLSAAGITGQGDGLSVLRGLQLHAGEWLQSDPYEAKDVVVKLDFNNCLDRVQTKMPDLCPTILSPWHRHECKDIRGSMST</sequence>
<proteinExistence type="predicted"/>
<reference evidence="1 2" key="1">
    <citation type="journal article" date="2024" name="IMA Fungus">
        <title>Apiospora arundinis, a panoply of carbohydrate-active enzymes and secondary metabolites.</title>
        <authorList>
            <person name="Sorensen T."/>
            <person name="Petersen C."/>
            <person name="Muurmann A.T."/>
            <person name="Christiansen J.V."/>
            <person name="Brundto M.L."/>
            <person name="Overgaard C.K."/>
            <person name="Boysen A.T."/>
            <person name="Wollenberg R.D."/>
            <person name="Larsen T.O."/>
            <person name="Sorensen J.L."/>
            <person name="Nielsen K.L."/>
            <person name="Sondergaard T.E."/>
        </authorList>
    </citation>
    <scope>NUCLEOTIDE SEQUENCE [LARGE SCALE GENOMIC DNA]</scope>
    <source>
        <strain evidence="1 2">AAU 773</strain>
    </source>
</reference>
<comment type="caution">
    <text evidence="1">The sequence shown here is derived from an EMBL/GenBank/DDBJ whole genome shotgun (WGS) entry which is preliminary data.</text>
</comment>
<keyword evidence="2" id="KW-1185">Reference proteome</keyword>
<protein>
    <submittedName>
        <fullName evidence="1">Uncharacterized protein</fullName>
    </submittedName>
</protein>
<evidence type="ECO:0000313" key="1">
    <source>
        <dbReference type="EMBL" id="KAK8877366.1"/>
    </source>
</evidence>
<dbReference type="EMBL" id="JAPCWZ010000002">
    <property type="protein sequence ID" value="KAK8877366.1"/>
    <property type="molecule type" value="Genomic_DNA"/>
</dbReference>